<evidence type="ECO:0000259" key="4">
    <source>
        <dbReference type="PROSITE" id="PS01124"/>
    </source>
</evidence>
<dbReference type="InterPro" id="IPR018060">
    <property type="entry name" value="HTH_AraC"/>
</dbReference>
<organism evidence="5 6">
    <name type="scientific">Pseudoramibacter alactolyticus ATCC 23263</name>
    <dbReference type="NCBI Taxonomy" id="887929"/>
    <lineage>
        <taxon>Bacteria</taxon>
        <taxon>Bacillati</taxon>
        <taxon>Bacillota</taxon>
        <taxon>Clostridia</taxon>
        <taxon>Eubacteriales</taxon>
        <taxon>Eubacteriaceae</taxon>
        <taxon>Pseudoramibacter</taxon>
    </lineage>
</organism>
<dbReference type="RefSeq" id="WP_006598337.1">
    <property type="nucleotide sequence ID" value="NZ_GL622359.1"/>
</dbReference>
<dbReference type="InterPro" id="IPR018062">
    <property type="entry name" value="HTH_AraC-typ_CS"/>
</dbReference>
<accession>E6MFY0</accession>
<dbReference type="PROSITE" id="PS01124">
    <property type="entry name" value="HTH_ARAC_FAMILY_2"/>
    <property type="match status" value="1"/>
</dbReference>
<evidence type="ECO:0000256" key="2">
    <source>
        <dbReference type="ARBA" id="ARBA00023125"/>
    </source>
</evidence>
<proteinExistence type="predicted"/>
<dbReference type="PRINTS" id="PR00032">
    <property type="entry name" value="HTHARAC"/>
</dbReference>
<keyword evidence="1" id="KW-0805">Transcription regulation</keyword>
<sequence length="172" mass="19723">GEHISMDGEPSLIIRSRKEIDHILNEIYTIDANIRQPYCLIKVMELLLFLSSLERKDTQRPCSFSRPILEATQDCYGYLVQHPFEWIHVKELAGMFAISESGLKICFQYISGKAIGSFMRENRIKEAAELLIRKPDLSIGEISETAGYENQSKFTKAFKTIIGKTPSEFRKD</sequence>
<dbReference type="Gene3D" id="1.10.10.60">
    <property type="entry name" value="Homeodomain-like"/>
    <property type="match status" value="1"/>
</dbReference>
<feature type="non-terminal residue" evidence="5">
    <location>
        <position position="1"/>
    </location>
</feature>
<dbReference type="Pfam" id="PF12833">
    <property type="entry name" value="HTH_18"/>
    <property type="match status" value="1"/>
</dbReference>
<protein>
    <submittedName>
        <fullName evidence="5">Transcriptional regulator, AraC family</fullName>
    </submittedName>
</protein>
<keyword evidence="2" id="KW-0238">DNA-binding</keyword>
<dbReference type="EMBL" id="AEQN01000015">
    <property type="protein sequence ID" value="EFV02015.1"/>
    <property type="molecule type" value="Genomic_DNA"/>
</dbReference>
<dbReference type="SMART" id="SM00342">
    <property type="entry name" value="HTH_ARAC"/>
    <property type="match status" value="1"/>
</dbReference>
<evidence type="ECO:0000313" key="5">
    <source>
        <dbReference type="EMBL" id="EFV02015.1"/>
    </source>
</evidence>
<dbReference type="AlphaFoldDB" id="E6MFY0"/>
<keyword evidence="6" id="KW-1185">Reference proteome</keyword>
<dbReference type="eggNOG" id="COG2207">
    <property type="taxonomic scope" value="Bacteria"/>
</dbReference>
<feature type="domain" description="HTH araC/xylS-type" evidence="4">
    <location>
        <begin position="73"/>
        <end position="172"/>
    </location>
</feature>
<dbReference type="GO" id="GO:0043565">
    <property type="term" value="F:sequence-specific DNA binding"/>
    <property type="evidence" value="ECO:0007669"/>
    <property type="project" value="InterPro"/>
</dbReference>
<dbReference type="STRING" id="887929.HMP0721_0913"/>
<evidence type="ECO:0000256" key="1">
    <source>
        <dbReference type="ARBA" id="ARBA00023015"/>
    </source>
</evidence>
<evidence type="ECO:0000313" key="6">
    <source>
        <dbReference type="Proteomes" id="UP000004754"/>
    </source>
</evidence>
<dbReference type="GO" id="GO:0003700">
    <property type="term" value="F:DNA-binding transcription factor activity"/>
    <property type="evidence" value="ECO:0007669"/>
    <property type="project" value="InterPro"/>
</dbReference>
<dbReference type="InterPro" id="IPR009057">
    <property type="entry name" value="Homeodomain-like_sf"/>
</dbReference>
<dbReference type="SUPFAM" id="SSF46689">
    <property type="entry name" value="Homeodomain-like"/>
    <property type="match status" value="1"/>
</dbReference>
<reference evidence="5 6" key="1">
    <citation type="submission" date="2010-12" db="EMBL/GenBank/DDBJ databases">
        <authorList>
            <person name="Muzny D."/>
            <person name="Qin X."/>
            <person name="Deng J."/>
            <person name="Jiang H."/>
            <person name="Liu Y."/>
            <person name="Qu J."/>
            <person name="Song X.-Z."/>
            <person name="Zhang L."/>
            <person name="Thornton R."/>
            <person name="Coyle M."/>
            <person name="Francisco L."/>
            <person name="Jackson L."/>
            <person name="Javaid M."/>
            <person name="Korchina V."/>
            <person name="Kovar C."/>
            <person name="Mata R."/>
            <person name="Mathew T."/>
            <person name="Ngo R."/>
            <person name="Nguyen L."/>
            <person name="Nguyen N."/>
            <person name="Okwuonu G."/>
            <person name="Ongeri F."/>
            <person name="Pham C."/>
            <person name="Simmons D."/>
            <person name="Wilczek-Boney K."/>
            <person name="Hale W."/>
            <person name="Jakkamsetti A."/>
            <person name="Pham P."/>
            <person name="Ruth R."/>
            <person name="San Lucas F."/>
            <person name="Warren J."/>
            <person name="Zhang J."/>
            <person name="Zhao Z."/>
            <person name="Zhou C."/>
            <person name="Zhu D."/>
            <person name="Lee S."/>
            <person name="Bess C."/>
            <person name="Blankenburg K."/>
            <person name="Forbes L."/>
            <person name="Fu Q."/>
            <person name="Gubbala S."/>
            <person name="Hirani K."/>
            <person name="Jayaseelan J.C."/>
            <person name="Lara F."/>
            <person name="Munidasa M."/>
            <person name="Palculict T."/>
            <person name="Patil S."/>
            <person name="Pu L.-L."/>
            <person name="Saada N."/>
            <person name="Tang L."/>
            <person name="Weissenberger G."/>
            <person name="Zhu Y."/>
            <person name="Hemphill L."/>
            <person name="Shang Y."/>
            <person name="Youmans B."/>
            <person name="Ayvaz T."/>
            <person name="Ross M."/>
            <person name="Santibanez J."/>
            <person name="Aqrawi P."/>
            <person name="Gross S."/>
            <person name="Joshi V."/>
            <person name="Fowler G."/>
            <person name="Nazareth L."/>
            <person name="Reid J."/>
            <person name="Worley K."/>
            <person name="Petrosino J."/>
            <person name="Highlander S."/>
            <person name="Gibbs R."/>
        </authorList>
    </citation>
    <scope>NUCLEOTIDE SEQUENCE [LARGE SCALE GENOMIC DNA]</scope>
    <source>
        <strain evidence="5 6">ATCC 23263</strain>
    </source>
</reference>
<dbReference type="PROSITE" id="PS00041">
    <property type="entry name" value="HTH_ARAC_FAMILY_1"/>
    <property type="match status" value="1"/>
</dbReference>
<keyword evidence="3" id="KW-0804">Transcription</keyword>
<name>E6MFY0_9FIRM</name>
<dbReference type="HOGENOM" id="CLU_1550907_0_0_9"/>
<gene>
    <name evidence="5" type="ORF">HMP0721_0913</name>
</gene>
<dbReference type="OrthoDB" id="9772607at2"/>
<dbReference type="PANTHER" id="PTHR43280">
    <property type="entry name" value="ARAC-FAMILY TRANSCRIPTIONAL REGULATOR"/>
    <property type="match status" value="1"/>
</dbReference>
<evidence type="ECO:0000256" key="3">
    <source>
        <dbReference type="ARBA" id="ARBA00023163"/>
    </source>
</evidence>
<comment type="caution">
    <text evidence="5">The sequence shown here is derived from an EMBL/GenBank/DDBJ whole genome shotgun (WGS) entry which is preliminary data.</text>
</comment>
<dbReference type="InterPro" id="IPR020449">
    <property type="entry name" value="Tscrpt_reg_AraC-type_HTH"/>
</dbReference>
<dbReference type="PANTHER" id="PTHR43280:SF2">
    <property type="entry name" value="HTH-TYPE TRANSCRIPTIONAL REGULATOR EXSA"/>
    <property type="match status" value="1"/>
</dbReference>
<dbReference type="Proteomes" id="UP000004754">
    <property type="component" value="Unassembled WGS sequence"/>
</dbReference>